<evidence type="ECO:0000313" key="2">
    <source>
        <dbReference type="EMBL" id="CAG9327566.1"/>
    </source>
</evidence>
<dbReference type="NCBIfam" id="TIGR00231">
    <property type="entry name" value="small_GTP"/>
    <property type="match status" value="1"/>
</dbReference>
<dbReference type="SMART" id="SM00176">
    <property type="entry name" value="RAN"/>
    <property type="match status" value="1"/>
</dbReference>
<comment type="caution">
    <text evidence="2">The sequence shown here is derived from an EMBL/GenBank/DDBJ whole genome shotgun (WGS) entry which is preliminary data.</text>
</comment>
<dbReference type="PROSITE" id="PS51419">
    <property type="entry name" value="RAB"/>
    <property type="match status" value="1"/>
</dbReference>
<keyword evidence="3" id="KW-1185">Reference proteome</keyword>
<dbReference type="InterPro" id="IPR005225">
    <property type="entry name" value="Small_GTP-bd"/>
</dbReference>
<dbReference type="EMBL" id="CAJZBQ010000044">
    <property type="protein sequence ID" value="CAG9327566.1"/>
    <property type="molecule type" value="Genomic_DNA"/>
</dbReference>
<dbReference type="InterPro" id="IPR001806">
    <property type="entry name" value="Small_GTPase"/>
</dbReference>
<dbReference type="SMART" id="SM00175">
    <property type="entry name" value="RAB"/>
    <property type="match status" value="1"/>
</dbReference>
<keyword evidence="1" id="KW-0547">Nucleotide-binding</keyword>
<gene>
    <name evidence="2" type="ORF">BSTOLATCC_MIC44199</name>
</gene>
<protein>
    <submittedName>
        <fullName evidence="2">Uncharacterized protein</fullName>
    </submittedName>
</protein>
<dbReference type="Proteomes" id="UP001162131">
    <property type="component" value="Unassembled WGS sequence"/>
</dbReference>
<dbReference type="PRINTS" id="PR00449">
    <property type="entry name" value="RASTRNSFRMNG"/>
</dbReference>
<name>A0AAU9JML0_9CILI</name>
<evidence type="ECO:0000313" key="3">
    <source>
        <dbReference type="Proteomes" id="UP001162131"/>
    </source>
</evidence>
<accession>A0AAU9JML0</accession>
<evidence type="ECO:0000256" key="1">
    <source>
        <dbReference type="ARBA" id="ARBA00022741"/>
    </source>
</evidence>
<dbReference type="FunFam" id="3.40.50.300:FF:000808">
    <property type="entry name" value="Small GTP-binding protein, putative"/>
    <property type="match status" value="1"/>
</dbReference>
<proteinExistence type="predicted"/>
<dbReference type="Gene3D" id="3.40.50.300">
    <property type="entry name" value="P-loop containing nucleotide triphosphate hydrolases"/>
    <property type="match status" value="1"/>
</dbReference>
<sequence>MEKDQYKIVLLGDQGVGKSSIVLRFVKDDYNDEQNATVGASYTGKILQVNDKMIKFNIWDTAGQERYQSLAKMYYRDANAAIMVYDITKRSSFDGIMRWYKELKDFGPRNMVVCIAGNKEDLVEMEDVQQSEAKSFAKSIGAIYRKVSAKTSYGVEQMFKDLAVRLDTGEDVSTPKHMKTSVFLTESSTPSIKKKKKCC</sequence>
<dbReference type="InterPro" id="IPR027417">
    <property type="entry name" value="P-loop_NTPase"/>
</dbReference>
<dbReference type="PROSITE" id="PS51421">
    <property type="entry name" value="RAS"/>
    <property type="match status" value="1"/>
</dbReference>
<organism evidence="2 3">
    <name type="scientific">Blepharisma stoltei</name>
    <dbReference type="NCBI Taxonomy" id="1481888"/>
    <lineage>
        <taxon>Eukaryota</taxon>
        <taxon>Sar</taxon>
        <taxon>Alveolata</taxon>
        <taxon>Ciliophora</taxon>
        <taxon>Postciliodesmatophora</taxon>
        <taxon>Heterotrichea</taxon>
        <taxon>Heterotrichida</taxon>
        <taxon>Blepharismidae</taxon>
        <taxon>Blepharisma</taxon>
    </lineage>
</organism>
<dbReference type="PANTHER" id="PTHR47978">
    <property type="match status" value="1"/>
</dbReference>
<dbReference type="GO" id="GO:0005525">
    <property type="term" value="F:GTP binding"/>
    <property type="evidence" value="ECO:0007669"/>
    <property type="project" value="InterPro"/>
</dbReference>
<dbReference type="GO" id="GO:0003924">
    <property type="term" value="F:GTPase activity"/>
    <property type="evidence" value="ECO:0007669"/>
    <property type="project" value="InterPro"/>
</dbReference>
<dbReference type="SUPFAM" id="SSF52540">
    <property type="entry name" value="P-loop containing nucleoside triphosphate hydrolases"/>
    <property type="match status" value="1"/>
</dbReference>
<dbReference type="PROSITE" id="PS51420">
    <property type="entry name" value="RHO"/>
    <property type="match status" value="1"/>
</dbReference>
<dbReference type="AlphaFoldDB" id="A0AAU9JML0"/>
<dbReference type="Pfam" id="PF00071">
    <property type="entry name" value="Ras"/>
    <property type="match status" value="1"/>
</dbReference>
<dbReference type="SMART" id="SM00174">
    <property type="entry name" value="RHO"/>
    <property type="match status" value="1"/>
</dbReference>
<reference evidence="2" key="1">
    <citation type="submission" date="2021-09" db="EMBL/GenBank/DDBJ databases">
        <authorList>
            <consortium name="AG Swart"/>
            <person name="Singh M."/>
            <person name="Singh A."/>
            <person name="Seah K."/>
            <person name="Emmerich C."/>
        </authorList>
    </citation>
    <scope>NUCLEOTIDE SEQUENCE</scope>
    <source>
        <strain evidence="2">ATCC30299</strain>
    </source>
</reference>
<dbReference type="SMART" id="SM00173">
    <property type="entry name" value="RAS"/>
    <property type="match status" value="1"/>
</dbReference>